<evidence type="ECO:0000256" key="3">
    <source>
        <dbReference type="ARBA" id="ARBA00023163"/>
    </source>
</evidence>
<gene>
    <name evidence="6" type="ORF">AB0C36_29085</name>
</gene>
<evidence type="ECO:0000256" key="2">
    <source>
        <dbReference type="ARBA" id="ARBA00023125"/>
    </source>
</evidence>
<organism evidence="6 7">
    <name type="scientific">Streptodolium elevatio</name>
    <dbReference type="NCBI Taxonomy" id="3157996"/>
    <lineage>
        <taxon>Bacteria</taxon>
        <taxon>Bacillati</taxon>
        <taxon>Actinomycetota</taxon>
        <taxon>Actinomycetes</taxon>
        <taxon>Kitasatosporales</taxon>
        <taxon>Streptomycetaceae</taxon>
        <taxon>Streptodolium</taxon>
    </lineage>
</organism>
<reference evidence="6 7" key="1">
    <citation type="submission" date="2024-06" db="EMBL/GenBank/DDBJ databases">
        <title>The Natural Products Discovery Center: Release of the First 8490 Sequenced Strains for Exploring Actinobacteria Biosynthetic Diversity.</title>
        <authorList>
            <person name="Kalkreuter E."/>
            <person name="Kautsar S.A."/>
            <person name="Yang D."/>
            <person name="Bader C.D."/>
            <person name="Teijaro C.N."/>
            <person name="Fluegel L."/>
            <person name="Davis C.M."/>
            <person name="Simpson J.R."/>
            <person name="Lauterbach L."/>
            <person name="Steele A.D."/>
            <person name="Gui C."/>
            <person name="Meng S."/>
            <person name="Li G."/>
            <person name="Viehrig K."/>
            <person name="Ye F."/>
            <person name="Su P."/>
            <person name="Kiefer A.F."/>
            <person name="Nichols A."/>
            <person name="Cepeda A.J."/>
            <person name="Yan W."/>
            <person name="Fan B."/>
            <person name="Jiang Y."/>
            <person name="Adhikari A."/>
            <person name="Zheng C.-J."/>
            <person name="Schuster L."/>
            <person name="Cowan T.M."/>
            <person name="Smanski M.J."/>
            <person name="Chevrette M.G."/>
            <person name="De Carvalho L.P.S."/>
            <person name="Shen B."/>
        </authorList>
    </citation>
    <scope>NUCLEOTIDE SEQUENCE [LARGE SCALE GENOMIC DNA]</scope>
    <source>
        <strain evidence="6 7">NPDC048946</strain>
    </source>
</reference>
<dbReference type="InterPro" id="IPR035418">
    <property type="entry name" value="AraC-bd_2"/>
</dbReference>
<sequence>MSRPPAADDAANNRSPSAAPGAGPSKRHTLRRGARRPVVRVGPHLQGTRVPDPDTWRAVLRDAIVALDATPIGATARYDRAGDGSPGYTGWVYLLELGRTTISDVGSDPMRVARTARLIDRNPIDLHHLSIGQRASWAAQGGRLARLNPGDALLFDSSRPWAFTADGFVHQLVVGVPRKDLERSVGSLGQAALGRPIRAENPTLRVLTTVIGELARNTSAQNGDVLLELGHTVAELLASTLRFESAGRQDLADPRLSRSAQLPRMLDFVRRNLGDPDLSPRAVAEAFDVSLRYVELVFREGGRSPARFIRESRLDEARRMLADPRQRHRPIAAIGRSVGIESPSAFARAFRGRYATTPREYRHTRDLPTPPEEPRD</sequence>
<evidence type="ECO:0000259" key="5">
    <source>
        <dbReference type="PROSITE" id="PS01124"/>
    </source>
</evidence>
<keyword evidence="7" id="KW-1185">Reference proteome</keyword>
<dbReference type="Proteomes" id="UP001551482">
    <property type="component" value="Unassembled WGS sequence"/>
</dbReference>
<dbReference type="PANTHER" id="PTHR46796:SF6">
    <property type="entry name" value="ARAC SUBFAMILY"/>
    <property type="match status" value="1"/>
</dbReference>
<evidence type="ECO:0000313" key="7">
    <source>
        <dbReference type="Proteomes" id="UP001551482"/>
    </source>
</evidence>
<proteinExistence type="predicted"/>
<name>A0ABV3DRM6_9ACTN</name>
<comment type="caution">
    <text evidence="6">The sequence shown here is derived from an EMBL/GenBank/DDBJ whole genome shotgun (WGS) entry which is preliminary data.</text>
</comment>
<dbReference type="InterPro" id="IPR050204">
    <property type="entry name" value="AraC_XylS_family_regulators"/>
</dbReference>
<feature type="region of interest" description="Disordered" evidence="4">
    <location>
        <begin position="357"/>
        <end position="376"/>
    </location>
</feature>
<feature type="compositionally biased region" description="Basic and acidic residues" evidence="4">
    <location>
        <begin position="359"/>
        <end position="376"/>
    </location>
</feature>
<feature type="region of interest" description="Disordered" evidence="4">
    <location>
        <begin position="1"/>
        <end position="50"/>
    </location>
</feature>
<dbReference type="PANTHER" id="PTHR46796">
    <property type="entry name" value="HTH-TYPE TRANSCRIPTIONAL ACTIVATOR RHAS-RELATED"/>
    <property type="match status" value="1"/>
</dbReference>
<accession>A0ABV3DRM6</accession>
<dbReference type="Pfam" id="PF12833">
    <property type="entry name" value="HTH_18"/>
    <property type="match status" value="1"/>
</dbReference>
<dbReference type="InterPro" id="IPR018060">
    <property type="entry name" value="HTH_AraC"/>
</dbReference>
<dbReference type="SUPFAM" id="SSF46689">
    <property type="entry name" value="Homeodomain-like"/>
    <property type="match status" value="1"/>
</dbReference>
<dbReference type="EMBL" id="JBEZFP010000092">
    <property type="protein sequence ID" value="MEU8137554.1"/>
    <property type="molecule type" value="Genomic_DNA"/>
</dbReference>
<evidence type="ECO:0000256" key="4">
    <source>
        <dbReference type="SAM" id="MobiDB-lite"/>
    </source>
</evidence>
<keyword evidence="3" id="KW-0804">Transcription</keyword>
<dbReference type="Gene3D" id="1.10.10.60">
    <property type="entry name" value="Homeodomain-like"/>
    <property type="match status" value="1"/>
</dbReference>
<dbReference type="RefSeq" id="WP_358359619.1">
    <property type="nucleotide sequence ID" value="NZ_JBEZFP010000092.1"/>
</dbReference>
<dbReference type="Pfam" id="PF14525">
    <property type="entry name" value="AraC_binding_2"/>
    <property type="match status" value="1"/>
</dbReference>
<dbReference type="InterPro" id="IPR009057">
    <property type="entry name" value="Homeodomain-like_sf"/>
</dbReference>
<evidence type="ECO:0000313" key="6">
    <source>
        <dbReference type="EMBL" id="MEU8137554.1"/>
    </source>
</evidence>
<keyword evidence="1" id="KW-0805">Transcription regulation</keyword>
<feature type="compositionally biased region" description="Basic residues" evidence="4">
    <location>
        <begin position="25"/>
        <end position="38"/>
    </location>
</feature>
<dbReference type="SMART" id="SM00342">
    <property type="entry name" value="HTH_ARAC"/>
    <property type="match status" value="1"/>
</dbReference>
<dbReference type="PROSITE" id="PS01124">
    <property type="entry name" value="HTH_ARAC_FAMILY_2"/>
    <property type="match status" value="1"/>
</dbReference>
<feature type="domain" description="HTH araC/xylS-type" evidence="5">
    <location>
        <begin position="263"/>
        <end position="364"/>
    </location>
</feature>
<protein>
    <submittedName>
        <fullName evidence="6">Helix-turn-helix domain-containing protein</fullName>
    </submittedName>
</protein>
<keyword evidence="2" id="KW-0238">DNA-binding</keyword>
<evidence type="ECO:0000256" key="1">
    <source>
        <dbReference type="ARBA" id="ARBA00023015"/>
    </source>
</evidence>